<dbReference type="AlphaFoldDB" id="A0A161PXM0"/>
<dbReference type="EMBL" id="LTAO01000037">
    <property type="protein sequence ID" value="KYG26962.1"/>
    <property type="molecule type" value="Genomic_DNA"/>
</dbReference>
<dbReference type="InterPro" id="IPR048136">
    <property type="entry name" value="STM3941-like"/>
</dbReference>
<dbReference type="NCBIfam" id="NF041635">
    <property type="entry name" value="STM3941_fam"/>
    <property type="match status" value="1"/>
</dbReference>
<protein>
    <recommendedName>
        <fullName evidence="4">DUF5673 domain-containing protein</fullName>
    </recommendedName>
</protein>
<keyword evidence="1" id="KW-1133">Transmembrane helix</keyword>
<evidence type="ECO:0000256" key="1">
    <source>
        <dbReference type="SAM" id="Phobius"/>
    </source>
</evidence>
<sequence>MKERRFYFSQSRMRMFMLLTLGLSIFLFAIIYYEYTETGSIDFFILAVSVLLLFLSVVFRKKMNAGPVVVMNGNGIDFLGTAPKFGFVSWDEIKGAVLFKTEKQIFVGFLLENEDEFMEKYNGISLELMKLNQRMGNPVVNISYNNLKDKEEFIVVLQEFNVDIYEAS</sequence>
<feature type="transmembrane region" description="Helical" evidence="1">
    <location>
        <begin position="12"/>
        <end position="33"/>
    </location>
</feature>
<comment type="caution">
    <text evidence="2">The sequence shown here is derived from an EMBL/GenBank/DDBJ whole genome shotgun (WGS) entry which is preliminary data.</text>
</comment>
<evidence type="ECO:0000313" key="2">
    <source>
        <dbReference type="EMBL" id="KYG26962.1"/>
    </source>
</evidence>
<evidence type="ECO:0008006" key="4">
    <source>
        <dbReference type="Google" id="ProtNLM"/>
    </source>
</evidence>
<name>A0A161PXM0_9BACI</name>
<dbReference type="Proteomes" id="UP000075806">
    <property type="component" value="Unassembled WGS sequence"/>
</dbReference>
<dbReference type="OrthoDB" id="2850020at2"/>
<organism evidence="2 3">
    <name type="scientific">Alkalihalobacillus trypoxylicola</name>
    <dbReference type="NCBI Taxonomy" id="519424"/>
    <lineage>
        <taxon>Bacteria</taxon>
        <taxon>Bacillati</taxon>
        <taxon>Bacillota</taxon>
        <taxon>Bacilli</taxon>
        <taxon>Bacillales</taxon>
        <taxon>Bacillaceae</taxon>
        <taxon>Alkalihalobacillus</taxon>
    </lineage>
</organism>
<keyword evidence="1" id="KW-0472">Membrane</keyword>
<dbReference type="RefSeq" id="WP_061949923.1">
    <property type="nucleotide sequence ID" value="NZ_LTAO01000037.1"/>
</dbReference>
<keyword evidence="1" id="KW-0812">Transmembrane</keyword>
<accession>A0A161PXM0</accession>
<proteinExistence type="predicted"/>
<reference evidence="2" key="1">
    <citation type="submission" date="2016-02" db="EMBL/GenBank/DDBJ databases">
        <title>Genome sequence of Bacillus trypoxylicola KCTC 13244(T).</title>
        <authorList>
            <person name="Jeong H."/>
            <person name="Park S.-H."/>
            <person name="Choi S.-K."/>
        </authorList>
    </citation>
    <scope>NUCLEOTIDE SEQUENCE [LARGE SCALE GENOMIC DNA]</scope>
    <source>
        <strain evidence="2">KCTC 13244</strain>
    </source>
</reference>
<gene>
    <name evidence="2" type="ORF">AZF04_11510</name>
</gene>
<evidence type="ECO:0000313" key="3">
    <source>
        <dbReference type="Proteomes" id="UP000075806"/>
    </source>
</evidence>
<keyword evidence="3" id="KW-1185">Reference proteome</keyword>
<feature type="transmembrane region" description="Helical" evidence="1">
    <location>
        <begin position="39"/>
        <end position="59"/>
    </location>
</feature>